<evidence type="ECO:0000313" key="2">
    <source>
        <dbReference type="Proteomes" id="UP001153678"/>
    </source>
</evidence>
<dbReference type="Proteomes" id="UP001153678">
    <property type="component" value="Unassembled WGS sequence"/>
</dbReference>
<gene>
    <name evidence="1" type="ORF">FWILDA_LOCUS1475</name>
</gene>
<proteinExistence type="predicted"/>
<sequence length="62" mass="7350">MSLDLFVKSNNSVNSTGNNNMNREGVKDNIMNIDKINFKTLYFNEKDFYNYEEEYEELEVAL</sequence>
<protein>
    <submittedName>
        <fullName evidence="1">6880_t:CDS:1</fullName>
    </submittedName>
</protein>
<accession>A0A9W4WM64</accession>
<reference evidence="1" key="1">
    <citation type="submission" date="2022-08" db="EMBL/GenBank/DDBJ databases">
        <authorList>
            <person name="Kallberg Y."/>
            <person name="Tangrot J."/>
            <person name="Rosling A."/>
        </authorList>
    </citation>
    <scope>NUCLEOTIDE SEQUENCE</scope>
    <source>
        <strain evidence="1">Wild A</strain>
    </source>
</reference>
<dbReference type="EMBL" id="CAMKVN010000143">
    <property type="protein sequence ID" value="CAI2164253.1"/>
    <property type="molecule type" value="Genomic_DNA"/>
</dbReference>
<evidence type="ECO:0000313" key="1">
    <source>
        <dbReference type="EMBL" id="CAI2164253.1"/>
    </source>
</evidence>
<dbReference type="AlphaFoldDB" id="A0A9W4WM64"/>
<organism evidence="1 2">
    <name type="scientific">Funneliformis geosporum</name>
    <dbReference type="NCBI Taxonomy" id="1117311"/>
    <lineage>
        <taxon>Eukaryota</taxon>
        <taxon>Fungi</taxon>
        <taxon>Fungi incertae sedis</taxon>
        <taxon>Mucoromycota</taxon>
        <taxon>Glomeromycotina</taxon>
        <taxon>Glomeromycetes</taxon>
        <taxon>Glomerales</taxon>
        <taxon>Glomeraceae</taxon>
        <taxon>Funneliformis</taxon>
    </lineage>
</organism>
<comment type="caution">
    <text evidence="1">The sequence shown here is derived from an EMBL/GenBank/DDBJ whole genome shotgun (WGS) entry which is preliminary data.</text>
</comment>
<keyword evidence="2" id="KW-1185">Reference proteome</keyword>
<name>A0A9W4WM64_9GLOM</name>